<accession>A0ABX3G988</accession>
<dbReference type="Gene3D" id="3.40.50.1000">
    <property type="entry name" value="HAD superfamily/HAD-like"/>
    <property type="match status" value="1"/>
</dbReference>
<keyword evidence="1 2" id="KW-0732">Signal</keyword>
<reference evidence="3 4" key="1">
    <citation type="submission" date="2016-01" db="EMBL/GenBank/DDBJ databases">
        <title>Streptomyces amritsarensis strain MTCC 11845 genome sequencing and assembly.</title>
        <authorList>
            <person name="Sharma D."/>
            <person name="Nair G.R."/>
            <person name="Kaur G."/>
            <person name="Manhas R.K."/>
            <person name="Mayilraj S."/>
        </authorList>
    </citation>
    <scope>NUCLEOTIDE SEQUENCE [LARGE SCALE GENOMIC DNA]</scope>
    <source>
        <strain evidence="3 4">MTCC 11845</strain>
    </source>
</reference>
<dbReference type="EMBL" id="MQUR01000005">
    <property type="protein sequence ID" value="OLZ72516.1"/>
    <property type="molecule type" value="Genomic_DNA"/>
</dbReference>
<dbReference type="Proteomes" id="UP000187151">
    <property type="component" value="Unassembled WGS sequence"/>
</dbReference>
<dbReference type="Pfam" id="PF03767">
    <property type="entry name" value="Acid_phosphat_B"/>
    <property type="match status" value="1"/>
</dbReference>
<sequence>MRLSRRTRTPRTAAAGLAAAAAVLTLVPATAAEAAPAAAPAPAPVSASANTSAPGGNAAILGIDYAAWQREVAAIVDAARPAIEQRIANSPAGEKPALVLDIDNTSLETDFHWFWTYPTPAIAKVRALTQYAHERGVAVFFVTARPGIIHSLTEYNLKAVGYPVSGLYVRDLPDLFEEVSRYKTAKRTEIEARGYTIIANIGNSPTDLVGGHAERTVKLPDYGGKLS</sequence>
<dbReference type="PROSITE" id="PS51318">
    <property type="entry name" value="TAT"/>
    <property type="match status" value="1"/>
</dbReference>
<evidence type="ECO:0000256" key="1">
    <source>
        <dbReference type="ARBA" id="ARBA00022729"/>
    </source>
</evidence>
<dbReference type="InterPro" id="IPR023214">
    <property type="entry name" value="HAD_sf"/>
</dbReference>
<evidence type="ECO:0000313" key="3">
    <source>
        <dbReference type="EMBL" id="OLZ72516.1"/>
    </source>
</evidence>
<keyword evidence="3" id="KW-0378">Hydrolase</keyword>
<dbReference type="InterPro" id="IPR036412">
    <property type="entry name" value="HAD-like_sf"/>
</dbReference>
<dbReference type="SUPFAM" id="SSF56784">
    <property type="entry name" value="HAD-like"/>
    <property type="match status" value="1"/>
</dbReference>
<dbReference type="PANTHER" id="PTHR31284:SF10">
    <property type="entry name" value="ACID PHOSPHATASE-LIKE PROTEIN"/>
    <property type="match status" value="1"/>
</dbReference>
<dbReference type="InterPro" id="IPR005519">
    <property type="entry name" value="Acid_phosphat_B-like"/>
</dbReference>
<dbReference type="RefSeq" id="WP_076043191.1">
    <property type="nucleotide sequence ID" value="NZ_MQUR01000005.1"/>
</dbReference>
<dbReference type="PANTHER" id="PTHR31284">
    <property type="entry name" value="ACID PHOSPHATASE-LIKE PROTEIN"/>
    <property type="match status" value="1"/>
</dbReference>
<feature type="chain" id="PRO_5046365021" evidence="2">
    <location>
        <begin position="32"/>
        <end position="227"/>
    </location>
</feature>
<feature type="signal peptide" evidence="2">
    <location>
        <begin position="1"/>
        <end position="31"/>
    </location>
</feature>
<organism evidence="3 4">
    <name type="scientific">Streptomyces amritsarensis</name>
    <dbReference type="NCBI Taxonomy" id="681158"/>
    <lineage>
        <taxon>Bacteria</taxon>
        <taxon>Bacillati</taxon>
        <taxon>Actinomycetota</taxon>
        <taxon>Actinomycetes</taxon>
        <taxon>Kitasatosporales</taxon>
        <taxon>Streptomycetaceae</taxon>
        <taxon>Streptomyces</taxon>
    </lineage>
</organism>
<gene>
    <name evidence="3" type="ORF">AVW11_03745</name>
</gene>
<comment type="caution">
    <text evidence="3">The sequence shown here is derived from an EMBL/GenBank/DDBJ whole genome shotgun (WGS) entry which is preliminary data.</text>
</comment>
<proteinExistence type="predicted"/>
<evidence type="ECO:0000256" key="2">
    <source>
        <dbReference type="SAM" id="SignalP"/>
    </source>
</evidence>
<protein>
    <submittedName>
        <fullName evidence="3">Hydrolase</fullName>
    </submittedName>
</protein>
<dbReference type="GO" id="GO:0016787">
    <property type="term" value="F:hydrolase activity"/>
    <property type="evidence" value="ECO:0007669"/>
    <property type="project" value="UniProtKB-KW"/>
</dbReference>
<keyword evidence="4" id="KW-1185">Reference proteome</keyword>
<dbReference type="InterPro" id="IPR006311">
    <property type="entry name" value="TAT_signal"/>
</dbReference>
<name>A0ABX3G988_9ACTN</name>
<evidence type="ECO:0000313" key="4">
    <source>
        <dbReference type="Proteomes" id="UP000187151"/>
    </source>
</evidence>